<keyword evidence="1" id="KW-0812">Transmembrane</keyword>
<name>A0A5D8Z715_9GAMM</name>
<evidence type="ECO:0000313" key="2">
    <source>
        <dbReference type="EMBL" id="TZF90715.1"/>
    </source>
</evidence>
<sequence length="122" mass="14019">MRSEDGIARLLWITLLQSLPWSVGLAGSLTYGSAPYPGWLWHWLWVSYLILLAGELRAWWWPYLVRPDSQRAERYRRMFGHTHAFLPSRNGLVPNTLHVALHSATALTVGLLTFLHFSGHAR</sequence>
<keyword evidence="1" id="KW-1133">Transmembrane helix</keyword>
<evidence type="ECO:0000313" key="3">
    <source>
        <dbReference type="Proteomes" id="UP000323164"/>
    </source>
</evidence>
<keyword evidence="1" id="KW-0472">Membrane</keyword>
<feature type="transmembrane region" description="Helical" evidence="1">
    <location>
        <begin position="42"/>
        <end position="61"/>
    </location>
</feature>
<dbReference type="OrthoDB" id="2876726at2"/>
<dbReference type="EMBL" id="VTRV01000029">
    <property type="protein sequence ID" value="TZF90715.1"/>
    <property type="molecule type" value="Genomic_DNA"/>
</dbReference>
<organism evidence="2 3">
    <name type="scientific">Cognatilysobacter lacus</name>
    <dbReference type="NCBI Taxonomy" id="1643323"/>
    <lineage>
        <taxon>Bacteria</taxon>
        <taxon>Pseudomonadati</taxon>
        <taxon>Pseudomonadota</taxon>
        <taxon>Gammaproteobacteria</taxon>
        <taxon>Lysobacterales</taxon>
        <taxon>Lysobacteraceae</taxon>
        <taxon>Cognatilysobacter</taxon>
    </lineage>
</organism>
<reference evidence="2 3" key="1">
    <citation type="submission" date="2019-08" db="EMBL/GenBank/DDBJ databases">
        <title>Draft genome sequence of Lysobacter sp. UKS-15.</title>
        <authorList>
            <person name="Im W.-T."/>
        </authorList>
    </citation>
    <scope>NUCLEOTIDE SEQUENCE [LARGE SCALE GENOMIC DNA]</scope>
    <source>
        <strain evidence="2 3">UKS-15</strain>
    </source>
</reference>
<comment type="caution">
    <text evidence="2">The sequence shown here is derived from an EMBL/GenBank/DDBJ whole genome shotgun (WGS) entry which is preliminary data.</text>
</comment>
<dbReference type="RefSeq" id="WP_149352118.1">
    <property type="nucleotide sequence ID" value="NZ_VTRV01000029.1"/>
</dbReference>
<evidence type="ECO:0000256" key="1">
    <source>
        <dbReference type="SAM" id="Phobius"/>
    </source>
</evidence>
<dbReference type="AlphaFoldDB" id="A0A5D8Z715"/>
<gene>
    <name evidence="2" type="ORF">FW784_04230</name>
</gene>
<accession>A0A5D8Z715</accession>
<proteinExistence type="predicted"/>
<dbReference type="Proteomes" id="UP000323164">
    <property type="component" value="Unassembled WGS sequence"/>
</dbReference>
<keyword evidence="3" id="KW-1185">Reference proteome</keyword>
<protein>
    <submittedName>
        <fullName evidence="2">Uncharacterized protein</fullName>
    </submittedName>
</protein>